<evidence type="ECO:0008006" key="6">
    <source>
        <dbReference type="Google" id="ProtNLM"/>
    </source>
</evidence>
<evidence type="ECO:0000256" key="1">
    <source>
        <dbReference type="ARBA" id="ARBA00022737"/>
    </source>
</evidence>
<accession>A0A814TDJ1</accession>
<dbReference type="SUPFAM" id="SSF48452">
    <property type="entry name" value="TPR-like"/>
    <property type="match status" value="2"/>
</dbReference>
<dbReference type="PROSITE" id="PS51996">
    <property type="entry name" value="TR_MART"/>
    <property type="match status" value="1"/>
</dbReference>
<reference evidence="4" key="1">
    <citation type="submission" date="2021-02" db="EMBL/GenBank/DDBJ databases">
        <authorList>
            <person name="Nowell W R."/>
        </authorList>
    </citation>
    <scope>NUCLEOTIDE SEQUENCE</scope>
</reference>
<dbReference type="InterPro" id="IPR019734">
    <property type="entry name" value="TPR_rpt"/>
</dbReference>
<dbReference type="Pfam" id="PF13424">
    <property type="entry name" value="TPR_12"/>
    <property type="match status" value="1"/>
</dbReference>
<evidence type="ECO:0000256" key="2">
    <source>
        <dbReference type="ARBA" id="ARBA00022803"/>
    </source>
</evidence>
<feature type="repeat" description="TPR" evidence="3">
    <location>
        <begin position="515"/>
        <end position="548"/>
    </location>
</feature>
<dbReference type="Proteomes" id="UP000663845">
    <property type="component" value="Unassembled WGS sequence"/>
</dbReference>
<name>A0A814TDJ1_9BILA</name>
<dbReference type="EMBL" id="CAJNOG010000303">
    <property type="protein sequence ID" value="CAF1159367.1"/>
    <property type="molecule type" value="Genomic_DNA"/>
</dbReference>
<gene>
    <name evidence="4" type="ORF">JYZ213_LOCUS24559</name>
</gene>
<dbReference type="Gene3D" id="3.90.176.10">
    <property type="entry name" value="Toxin ADP-ribosyltransferase, Chain A, domain 1"/>
    <property type="match status" value="1"/>
</dbReference>
<proteinExistence type="predicted"/>
<evidence type="ECO:0000256" key="3">
    <source>
        <dbReference type="PROSITE-ProRule" id="PRU00339"/>
    </source>
</evidence>
<dbReference type="AlphaFoldDB" id="A0A814TDJ1"/>
<dbReference type="PANTHER" id="PTHR45641:SF19">
    <property type="entry name" value="NEPHROCYSTIN-3"/>
    <property type="match status" value="1"/>
</dbReference>
<dbReference type="SUPFAM" id="SSF56399">
    <property type="entry name" value="ADP-ribosylation"/>
    <property type="match status" value="1"/>
</dbReference>
<evidence type="ECO:0000313" key="4">
    <source>
        <dbReference type="EMBL" id="CAF1159367.1"/>
    </source>
</evidence>
<dbReference type="PROSITE" id="PS50005">
    <property type="entry name" value="TPR"/>
    <property type="match status" value="2"/>
</dbReference>
<dbReference type="Gene3D" id="1.25.40.10">
    <property type="entry name" value="Tetratricopeptide repeat domain"/>
    <property type="match status" value="3"/>
</dbReference>
<comment type="caution">
    <text evidence="4">The sequence shown here is derived from an EMBL/GenBank/DDBJ whole genome shotgun (WGS) entry which is preliminary data.</text>
</comment>
<organism evidence="4 5">
    <name type="scientific">Adineta steineri</name>
    <dbReference type="NCBI Taxonomy" id="433720"/>
    <lineage>
        <taxon>Eukaryota</taxon>
        <taxon>Metazoa</taxon>
        <taxon>Spiralia</taxon>
        <taxon>Gnathifera</taxon>
        <taxon>Rotifera</taxon>
        <taxon>Eurotatoria</taxon>
        <taxon>Bdelloidea</taxon>
        <taxon>Adinetida</taxon>
        <taxon>Adinetidae</taxon>
        <taxon>Adineta</taxon>
    </lineage>
</organism>
<protein>
    <recommendedName>
        <fullName evidence="6">NAD(P)(+)--arginine ADP-ribosyltransferase</fullName>
    </recommendedName>
</protein>
<dbReference type="PANTHER" id="PTHR45641">
    <property type="entry name" value="TETRATRICOPEPTIDE REPEAT PROTEIN (AFU_ORTHOLOGUE AFUA_6G03870)"/>
    <property type="match status" value="1"/>
</dbReference>
<keyword evidence="1" id="KW-0677">Repeat</keyword>
<dbReference type="InterPro" id="IPR011990">
    <property type="entry name" value="TPR-like_helical_dom_sf"/>
</dbReference>
<keyword evidence="2 3" id="KW-0802">TPR repeat</keyword>
<sequence length="825" mass="95959">MGISNTNKKPCEEKQTDQLIISNVASRHSSSVNEERRESFYLIWLDECAKNESLESLRTQALLREINHDNCLLFNQPDQFFVQIRELEERQQQLLVVISGSLAEELLPKLRSIDSIPIIIIFCANYNQYVYLLNKYPKVVRICTTYEKLQSSIRNELLSSKFNLFENQFIKYIRPLNSKNGIENHSAYYSYISFIQLLKQMPQTEQAKESMLKTCRDYYRGNSTEQGKIDAFKKDYKADKAIDWYVAECFVYRLVNHAFRTEDITLWYAFRYYVVDLCQQMEKIHQEQAIRSLLTVYRGQARMPISQFEHLKCNIGCLVSTNGFFSTSTHLDIARSFIEGATDTNNSKAVLFEITLDGSNLQNTIFVDIDRYINSSDEGEGEGEVLFNIGSVFCIEDVLRHSNFNVWVIKMKATDEGTDEIKKNLYEKKKEFRQENINLLFGRLLIEMNEYSKAESYFRMLLQELPRSHQDIPLAYDYIGDLNMRSSNWNEALHNFNLAYEIKKKFLSSNHSLIAITLNNIANYYKAIGDCSQALQYYTKALHCNNDQPTMARIQVNIAAIHANNKKYGEAIDLCIKAPIGDYSQALQYYTKALHCNNDQPTMARIQVNIAAIHANNKKYGEAIDLCIKAREILQQIYPQPYDNIIYVQGILGHCHAQNKEYQIAEDYYVAAFKMSKKILSIGHRLRVNCIKALADLYKEREMKQMAIDLCQKNLFLYKKYLPAYHISIAYLLVKLGELYEDDDIRKIASLRRALRIFERSLFIEYVPTANCLLMIAEYYKNQNGYDSASKYYNRALKIQEKIYPNNHSIILQTQSLIAIGQNQS</sequence>
<dbReference type="SMART" id="SM00028">
    <property type="entry name" value="TPR"/>
    <property type="match status" value="8"/>
</dbReference>
<feature type="repeat" description="TPR" evidence="3">
    <location>
        <begin position="770"/>
        <end position="803"/>
    </location>
</feature>
<dbReference type="Pfam" id="PF13374">
    <property type="entry name" value="TPR_10"/>
    <property type="match status" value="1"/>
</dbReference>
<evidence type="ECO:0000313" key="5">
    <source>
        <dbReference type="Proteomes" id="UP000663845"/>
    </source>
</evidence>